<evidence type="ECO:0000313" key="3">
    <source>
        <dbReference type="Proteomes" id="UP000322873"/>
    </source>
</evidence>
<dbReference type="Proteomes" id="UP000322873">
    <property type="component" value="Unassembled WGS sequence"/>
</dbReference>
<protein>
    <submittedName>
        <fullName evidence="2">Uncharacterized protein</fullName>
    </submittedName>
</protein>
<gene>
    <name evidence="2" type="ORF">EYC84_006669</name>
</gene>
<feature type="region of interest" description="Disordered" evidence="1">
    <location>
        <begin position="1"/>
        <end position="32"/>
    </location>
</feature>
<organism evidence="2 3">
    <name type="scientific">Monilinia fructicola</name>
    <name type="common">Brown rot fungus</name>
    <name type="synonym">Ciboria fructicola</name>
    <dbReference type="NCBI Taxonomy" id="38448"/>
    <lineage>
        <taxon>Eukaryota</taxon>
        <taxon>Fungi</taxon>
        <taxon>Dikarya</taxon>
        <taxon>Ascomycota</taxon>
        <taxon>Pezizomycotina</taxon>
        <taxon>Leotiomycetes</taxon>
        <taxon>Helotiales</taxon>
        <taxon>Sclerotiniaceae</taxon>
        <taxon>Monilinia</taxon>
    </lineage>
</organism>
<sequence length="99" mass="11172">MATKFNTPSQEKSQPRSALAFLSPPPTYTTEDPPRLYRCKNKLALVIQRGYITYGIQSINYPFPPKSIQVCELAKKPEKSLCVHIHPSIHPSLGPIFTF</sequence>
<comment type="caution">
    <text evidence="2">The sequence shown here is derived from an EMBL/GenBank/DDBJ whole genome shotgun (WGS) entry which is preliminary data.</text>
</comment>
<feature type="compositionally biased region" description="Polar residues" evidence="1">
    <location>
        <begin position="1"/>
        <end position="16"/>
    </location>
</feature>
<keyword evidence="3" id="KW-1185">Reference proteome</keyword>
<dbReference type="EMBL" id="VICG01000001">
    <property type="protein sequence ID" value="KAA8576566.1"/>
    <property type="molecule type" value="Genomic_DNA"/>
</dbReference>
<proteinExistence type="predicted"/>
<evidence type="ECO:0000313" key="2">
    <source>
        <dbReference type="EMBL" id="KAA8576566.1"/>
    </source>
</evidence>
<name>A0A5M9K8K8_MONFR</name>
<reference evidence="2 3" key="1">
    <citation type="submission" date="2019-06" db="EMBL/GenBank/DDBJ databases">
        <title>Genome Sequence of the Brown Rot Fungal Pathogen Monilinia fructicola.</title>
        <authorList>
            <person name="De Miccolis Angelini R.M."/>
            <person name="Landi L."/>
            <person name="Abate D."/>
            <person name="Pollastro S."/>
            <person name="Romanazzi G."/>
            <person name="Faretra F."/>
        </authorList>
    </citation>
    <scope>NUCLEOTIDE SEQUENCE [LARGE SCALE GENOMIC DNA]</scope>
    <source>
        <strain evidence="2 3">Mfrc123</strain>
    </source>
</reference>
<evidence type="ECO:0000256" key="1">
    <source>
        <dbReference type="SAM" id="MobiDB-lite"/>
    </source>
</evidence>
<dbReference type="AlphaFoldDB" id="A0A5M9K8K8"/>
<accession>A0A5M9K8K8</accession>